<accession>A0ABP3FX16</accession>
<dbReference type="Pfam" id="PF00583">
    <property type="entry name" value="Acetyltransf_1"/>
    <property type="match status" value="1"/>
</dbReference>
<dbReference type="EMBL" id="BAAABM010000009">
    <property type="protein sequence ID" value="GAA0327331.1"/>
    <property type="molecule type" value="Genomic_DNA"/>
</dbReference>
<evidence type="ECO:0000256" key="2">
    <source>
        <dbReference type="ARBA" id="ARBA00023315"/>
    </source>
</evidence>
<reference evidence="6" key="1">
    <citation type="journal article" date="2019" name="Int. J. Syst. Evol. Microbiol.">
        <title>The Global Catalogue of Microorganisms (GCM) 10K type strain sequencing project: providing services to taxonomists for standard genome sequencing and annotation.</title>
        <authorList>
            <consortium name="The Broad Institute Genomics Platform"/>
            <consortium name="The Broad Institute Genome Sequencing Center for Infectious Disease"/>
            <person name="Wu L."/>
            <person name="Ma J."/>
        </authorList>
    </citation>
    <scope>NUCLEOTIDE SEQUENCE [LARGE SCALE GENOMIC DNA]</scope>
    <source>
        <strain evidence="6">JCM 3146</strain>
    </source>
</reference>
<evidence type="ECO:0000313" key="5">
    <source>
        <dbReference type="EMBL" id="GAA0327331.1"/>
    </source>
</evidence>
<keyword evidence="2" id="KW-0012">Acyltransferase</keyword>
<dbReference type="Proteomes" id="UP001501822">
    <property type="component" value="Unassembled WGS sequence"/>
</dbReference>
<organism evidence="5 6">
    <name type="scientific">Actinoallomurus spadix</name>
    <dbReference type="NCBI Taxonomy" id="79912"/>
    <lineage>
        <taxon>Bacteria</taxon>
        <taxon>Bacillati</taxon>
        <taxon>Actinomycetota</taxon>
        <taxon>Actinomycetes</taxon>
        <taxon>Streptosporangiales</taxon>
        <taxon>Thermomonosporaceae</taxon>
        <taxon>Actinoallomurus</taxon>
    </lineage>
</organism>
<dbReference type="CDD" id="cd04301">
    <property type="entry name" value="NAT_SF"/>
    <property type="match status" value="1"/>
</dbReference>
<gene>
    <name evidence="5" type="ORF">GCM10010151_16620</name>
</gene>
<comment type="caution">
    <text evidence="5">The sequence shown here is derived from an EMBL/GenBank/DDBJ whole genome shotgun (WGS) entry which is preliminary data.</text>
</comment>
<feature type="region of interest" description="Disordered" evidence="3">
    <location>
        <begin position="170"/>
        <end position="197"/>
    </location>
</feature>
<dbReference type="RefSeq" id="WP_252800763.1">
    <property type="nucleotide sequence ID" value="NZ_BAAABM010000009.1"/>
</dbReference>
<name>A0ABP3FX16_9ACTN</name>
<dbReference type="PANTHER" id="PTHR43800:SF1">
    <property type="entry name" value="PEPTIDYL-LYSINE N-ACETYLTRANSFERASE YJAB"/>
    <property type="match status" value="1"/>
</dbReference>
<evidence type="ECO:0000256" key="1">
    <source>
        <dbReference type="ARBA" id="ARBA00022679"/>
    </source>
</evidence>
<dbReference type="InterPro" id="IPR016181">
    <property type="entry name" value="Acyl_CoA_acyltransferase"/>
</dbReference>
<dbReference type="InterPro" id="IPR000182">
    <property type="entry name" value="GNAT_dom"/>
</dbReference>
<keyword evidence="1" id="KW-0808">Transferase</keyword>
<dbReference type="SUPFAM" id="SSF55729">
    <property type="entry name" value="Acyl-CoA N-acyltransferases (Nat)"/>
    <property type="match status" value="1"/>
</dbReference>
<evidence type="ECO:0000256" key="3">
    <source>
        <dbReference type="SAM" id="MobiDB-lite"/>
    </source>
</evidence>
<keyword evidence="6" id="KW-1185">Reference proteome</keyword>
<evidence type="ECO:0000313" key="6">
    <source>
        <dbReference type="Proteomes" id="UP001501822"/>
    </source>
</evidence>
<sequence length="197" mass="21786">MRIRAARAGELAILQDIEVAAGRCFRDVGMPDIAEDEPFPLGELLRYQESGMAWVAADAADRPVAYLVAVPIDAGVHVEQVSVHPDHARRRIGRSLLDHVAAWAETVGAPALTLTTFEDVPWNAPYYVRCGFRRLTEAELTPGLRAIRRREAALGLDRWPRVCMLRSLGAGQAGRPAGEPQEERDGTPSHGRPWWYA</sequence>
<protein>
    <submittedName>
        <fullName evidence="5">GNAT family N-acetyltransferase</fullName>
    </submittedName>
</protein>
<dbReference type="Gene3D" id="3.40.630.30">
    <property type="match status" value="1"/>
</dbReference>
<feature type="domain" description="N-acetyltransferase" evidence="4">
    <location>
        <begin position="1"/>
        <end position="151"/>
    </location>
</feature>
<proteinExistence type="predicted"/>
<dbReference type="PROSITE" id="PS51186">
    <property type="entry name" value="GNAT"/>
    <property type="match status" value="1"/>
</dbReference>
<evidence type="ECO:0000259" key="4">
    <source>
        <dbReference type="PROSITE" id="PS51186"/>
    </source>
</evidence>
<dbReference type="PANTHER" id="PTHR43800">
    <property type="entry name" value="PEPTIDYL-LYSINE N-ACETYLTRANSFERASE YJAB"/>
    <property type="match status" value="1"/>
</dbReference>